<accession>D7U8J1</accession>
<proteinExistence type="predicted"/>
<keyword evidence="2" id="KW-1185">Reference proteome</keyword>
<dbReference type="InParanoid" id="D7U8J1"/>
<dbReference type="PaxDb" id="29760-VIT_08s0032g00200.t01"/>
<sequence>MYFCQNKSLVLKSAQGKEYGCLIIFYKEQRIIVLYKLERKLSQVSSLLLSLSLSLSPVSYILRDLTTFFPAPVSYQLQLSWLQPTWQCIYTGMEE</sequence>
<evidence type="ECO:0000313" key="1">
    <source>
        <dbReference type="EMBL" id="CBI39055.3"/>
    </source>
</evidence>
<organism evidence="1 2">
    <name type="scientific">Vitis vinifera</name>
    <name type="common">Grape</name>
    <dbReference type="NCBI Taxonomy" id="29760"/>
    <lineage>
        <taxon>Eukaryota</taxon>
        <taxon>Viridiplantae</taxon>
        <taxon>Streptophyta</taxon>
        <taxon>Embryophyta</taxon>
        <taxon>Tracheophyta</taxon>
        <taxon>Spermatophyta</taxon>
        <taxon>Magnoliopsida</taxon>
        <taxon>eudicotyledons</taxon>
        <taxon>Gunneridae</taxon>
        <taxon>Pentapetalae</taxon>
        <taxon>rosids</taxon>
        <taxon>Vitales</taxon>
        <taxon>Vitaceae</taxon>
        <taxon>Viteae</taxon>
        <taxon>Vitis</taxon>
    </lineage>
</organism>
<reference evidence="2" key="1">
    <citation type="journal article" date="2007" name="Nature">
        <title>The grapevine genome sequence suggests ancestral hexaploidization in major angiosperm phyla.</title>
        <authorList>
            <consortium name="The French-Italian Public Consortium for Grapevine Genome Characterization."/>
            <person name="Jaillon O."/>
            <person name="Aury J.-M."/>
            <person name="Noel B."/>
            <person name="Policriti A."/>
            <person name="Clepet C."/>
            <person name="Casagrande A."/>
            <person name="Choisne N."/>
            <person name="Aubourg S."/>
            <person name="Vitulo N."/>
            <person name="Jubin C."/>
            <person name="Vezzi A."/>
            <person name="Legeai F."/>
            <person name="Hugueney P."/>
            <person name="Dasilva C."/>
            <person name="Horner D."/>
            <person name="Mica E."/>
            <person name="Jublot D."/>
            <person name="Poulain J."/>
            <person name="Bruyere C."/>
            <person name="Billault A."/>
            <person name="Segurens B."/>
            <person name="Gouyvenoux M."/>
            <person name="Ugarte E."/>
            <person name="Cattonaro F."/>
            <person name="Anthouard V."/>
            <person name="Vico V."/>
            <person name="Del Fabbro C."/>
            <person name="Alaux M."/>
            <person name="Di Gaspero G."/>
            <person name="Dumas V."/>
            <person name="Felice N."/>
            <person name="Paillard S."/>
            <person name="Juman I."/>
            <person name="Moroldo M."/>
            <person name="Scalabrin S."/>
            <person name="Canaguier A."/>
            <person name="Le Clainche I."/>
            <person name="Malacrida G."/>
            <person name="Durand E."/>
            <person name="Pesole G."/>
            <person name="Laucou V."/>
            <person name="Chatelet P."/>
            <person name="Merdinoglu D."/>
            <person name="Delledonne M."/>
            <person name="Pezzotti M."/>
            <person name="Lecharny A."/>
            <person name="Scarpelli C."/>
            <person name="Artiguenave F."/>
            <person name="Pe M.E."/>
            <person name="Valle G."/>
            <person name="Morgante M."/>
            <person name="Caboche M."/>
            <person name="Adam-Blondon A.-F."/>
            <person name="Weissenbach J."/>
            <person name="Quetier F."/>
            <person name="Wincker P."/>
        </authorList>
    </citation>
    <scope>NUCLEOTIDE SEQUENCE [LARGE SCALE GENOMIC DNA]</scope>
    <source>
        <strain evidence="2">cv. Pinot noir / PN40024</strain>
    </source>
</reference>
<dbReference type="HOGENOM" id="CLU_2377063_0_0_1"/>
<dbReference type="AlphaFoldDB" id="D7U8J1"/>
<dbReference type="EMBL" id="FN596742">
    <property type="protein sequence ID" value="CBI39055.3"/>
    <property type="molecule type" value="Genomic_DNA"/>
</dbReference>
<gene>
    <name evidence="1" type="ordered locus">VIT_08s0032g00200</name>
</gene>
<protein>
    <submittedName>
        <fullName evidence="1">Uncharacterized protein</fullName>
    </submittedName>
</protein>
<name>D7U8J1_VITVI</name>
<evidence type="ECO:0000313" key="2">
    <source>
        <dbReference type="Proteomes" id="UP000009183"/>
    </source>
</evidence>
<dbReference type="Proteomes" id="UP000009183">
    <property type="component" value="Chromosome 8"/>
</dbReference>